<dbReference type="InterPro" id="IPR011836">
    <property type="entry name" value="YhdP"/>
</dbReference>
<comment type="caution">
    <text evidence="4">The sequence shown here is derived from an EMBL/GenBank/DDBJ whole genome shotgun (WGS) entry which is preliminary data.</text>
</comment>
<feature type="transmembrane region" description="Helical" evidence="2">
    <location>
        <begin position="12"/>
        <end position="35"/>
    </location>
</feature>
<evidence type="ECO:0000256" key="1">
    <source>
        <dbReference type="SAM" id="MobiDB-lite"/>
    </source>
</evidence>
<sequence length="1425" mass="150677">MLGRLGAAALRVVLMALLLVASINALAWLVLQWGILPRIGDWRPEIEQHASTALGVPVRIGNIEASGRGTWSQSVELRDVRLLRADGGDALHLPQVHARLSPRSLLHWPPRFDRLEFEGPALEVRRDARGRLSVAGIALDAAGSDDGQFADWLFRQPSLRIRAGTLNWIDESGPSGGAEPLALSDLELSLSNGLRRHEFRLDATPPADFGSRFSLRGKFTQPLVAQGAAAAHDVADADVAADEAPGGIANLLPGFSPPSLVRPGDWRRWRGRLFAETAHIDIERLRERLPLHAALQGGSGALRGWFELRDGTLRGATVDLALQDIALQFTDATEPLAFERIAGRLGLALEGNRGELRLDRLGFDTADQLHWPASDLRLAWRSAGTSASLEQLASEPLAAGELQAQRLDLALLARLAERVPLSAPQRERIAQLAPQGLLKDLDLHWDGPAAAPIRYRVRGNASGLALAAAPLPGEDAPPEVHEALAHGHWFGRPGIAGADLGFEASERGGSARLQMRNGAVELPGVFEEPRIAIDRLSTQLSWTLEPGRTELRARALQVANADAEGEFEIGWQRSTPPPSTAASAPADLGSIDINGRFTRARLPAVARYLPLSIPAGVRHYLDHAIQAGESRDASVRVRGPLHDFPFDGGRGGPQAEFRISAPLADARFAYLPADPAWDGSSASGRPWPAIDGIRGTLLIDRNSLELRKLQARMSGVGSGRLELAGVQGRIADLAHDATLVIDGRVKGPLADMLGFVGATPVGGWLGGTLAHATAGGNAELKLGLQIPFADGAPVRTQGQLQLAGNDIRLGPELPPLAAAQGRIGFNEHGISSATANARLLGGDFAIDGGRQADGSERFNLHGTLTADGLRRATELGPLARLGAYLQGQTSYRGWLATGPAGTEWQLSSPLSGMASELPAPLRKNAPETLQLSLHSSPQAPADTAGAGAATRRDQLRLDLGAPGQPGAVQALALRESGGEGGPRLLRSAIGIGEPAPPAVAGGAANINLAALSVDAWRRVVDSLAGGTEAGNAVSLPASILLRTQELGIGGRKLNKLTAGLTRAGQGADAQWRATLDAQELAGTVEWSERGAGALRARLSRLALPRSEAEAVSSLLERAPASVPALDVVVEDFELRGKHLGKLEIAAANRAEAPGLPAEWQLSRLALTTPDAQLAASGRWAPPVTPGAARRTELDFKLDVADGGALLNRLGHGQLMRGGKGQLAGRLGWQGSPLAPDYPSLDGQMNLALEQGQFLQAKPGAARLLGVLSLQSLPRRLMLDFRDVFNEGFAFDGIGGDISIERGVASTRNLRTRGVQALVLAEGSADLERETQDLRVWVLPEINAGAASLAYAAINPVVGLGAFVATWFLRDPLIAANTREFHVTGPWGDPKVERVERSQLELPPNRGLPEPKAPGLAAASAPRGER</sequence>
<evidence type="ECO:0000259" key="3">
    <source>
        <dbReference type="Pfam" id="PF13116"/>
    </source>
</evidence>
<name>A0A4Q7VWE5_9BURK</name>
<protein>
    <submittedName>
        <fullName evidence="4">Uncharacterized protein (TIGR02099 family)</fullName>
    </submittedName>
</protein>
<accession>A0A4Q7VWE5</accession>
<dbReference type="NCBIfam" id="TIGR02099">
    <property type="entry name" value="YhdP family protein"/>
    <property type="match status" value="1"/>
</dbReference>
<keyword evidence="2" id="KW-0472">Membrane</keyword>
<dbReference type="EMBL" id="SHKP01000005">
    <property type="protein sequence ID" value="RZU00639.1"/>
    <property type="molecule type" value="Genomic_DNA"/>
</dbReference>
<evidence type="ECO:0000256" key="2">
    <source>
        <dbReference type="SAM" id="Phobius"/>
    </source>
</evidence>
<feature type="region of interest" description="Disordered" evidence="1">
    <location>
        <begin position="1384"/>
        <end position="1425"/>
    </location>
</feature>
<feature type="domain" description="YhdP central" evidence="3">
    <location>
        <begin position="11"/>
        <end position="1391"/>
    </location>
</feature>
<dbReference type="RefSeq" id="WP_165393256.1">
    <property type="nucleotide sequence ID" value="NZ_SHKP01000005.1"/>
</dbReference>
<keyword evidence="2" id="KW-0812">Transmembrane</keyword>
<keyword evidence="2" id="KW-1133">Transmembrane helix</keyword>
<dbReference type="Proteomes" id="UP000293671">
    <property type="component" value="Unassembled WGS sequence"/>
</dbReference>
<dbReference type="InterPro" id="IPR025263">
    <property type="entry name" value="YhdP_central"/>
</dbReference>
<dbReference type="PANTHER" id="PTHR38690">
    <property type="entry name" value="PROTEASE-RELATED"/>
    <property type="match status" value="1"/>
</dbReference>
<dbReference type="PANTHER" id="PTHR38690:SF1">
    <property type="entry name" value="PROTEASE"/>
    <property type="match status" value="1"/>
</dbReference>
<proteinExistence type="predicted"/>
<organism evidence="4 5">
    <name type="scientific">Rivibacter subsaxonicus</name>
    <dbReference type="NCBI Taxonomy" id="457575"/>
    <lineage>
        <taxon>Bacteria</taxon>
        <taxon>Pseudomonadati</taxon>
        <taxon>Pseudomonadota</taxon>
        <taxon>Betaproteobacteria</taxon>
        <taxon>Burkholderiales</taxon>
        <taxon>Rivibacter</taxon>
    </lineage>
</organism>
<reference evidence="4 5" key="1">
    <citation type="submission" date="2019-02" db="EMBL/GenBank/DDBJ databases">
        <title>Genomic Encyclopedia of Type Strains, Phase IV (KMG-IV): sequencing the most valuable type-strain genomes for metagenomic binning, comparative biology and taxonomic classification.</title>
        <authorList>
            <person name="Goeker M."/>
        </authorList>
    </citation>
    <scope>NUCLEOTIDE SEQUENCE [LARGE SCALE GENOMIC DNA]</scope>
    <source>
        <strain evidence="4 5">DSM 19570</strain>
    </source>
</reference>
<evidence type="ECO:0000313" key="4">
    <source>
        <dbReference type="EMBL" id="RZU00639.1"/>
    </source>
</evidence>
<dbReference type="Pfam" id="PF13116">
    <property type="entry name" value="YhdP"/>
    <property type="match status" value="1"/>
</dbReference>
<keyword evidence="5" id="KW-1185">Reference proteome</keyword>
<feature type="compositionally biased region" description="Basic and acidic residues" evidence="1">
    <location>
        <begin position="1389"/>
        <end position="1398"/>
    </location>
</feature>
<evidence type="ECO:0000313" key="5">
    <source>
        <dbReference type="Proteomes" id="UP000293671"/>
    </source>
</evidence>
<gene>
    <name evidence="4" type="ORF">EV670_1350</name>
</gene>